<feature type="region of interest" description="Disordered" evidence="1">
    <location>
        <begin position="210"/>
        <end position="233"/>
    </location>
</feature>
<dbReference type="Pfam" id="PF13715">
    <property type="entry name" value="CarbopepD_reg_2"/>
    <property type="match status" value="1"/>
</dbReference>
<dbReference type="EMBL" id="JAUQSX010000004">
    <property type="protein sequence ID" value="MDO7846421.1"/>
    <property type="molecule type" value="Genomic_DNA"/>
</dbReference>
<dbReference type="SUPFAM" id="SSF49464">
    <property type="entry name" value="Carboxypeptidase regulatory domain-like"/>
    <property type="match status" value="1"/>
</dbReference>
<evidence type="ECO:0000313" key="3">
    <source>
        <dbReference type="EMBL" id="MDO7846421.1"/>
    </source>
</evidence>
<feature type="compositionally biased region" description="Basic and acidic residues" evidence="1">
    <location>
        <begin position="224"/>
        <end position="233"/>
    </location>
</feature>
<sequence length="233" mass="25626">MFAKVVLCVRGVWPKRSQRLWLLAMLWLLGAGAARAQAPNTVRLTGSVAEAGSRLPVPGATVQVQRTRRGVVTDATGNFGLDVLPTDTVLFRALGFKTQKLPMGGTGLSQLVVRIQLARDSVQLGEVEVVSDRADRAIINRALRNIKRPKPPVVSGVKRPPAPKPLFAVDSTAPKAPVPTIASPISLIYDQFSREGKQRRKMEEIQAELDAEKRRKARAQYNKAFRDNRGYEP</sequence>
<accession>A0ABT9A9A8</accession>
<feature type="signal peptide" evidence="2">
    <location>
        <begin position="1"/>
        <end position="36"/>
    </location>
</feature>
<proteinExistence type="predicted"/>
<keyword evidence="2" id="KW-0732">Signal</keyword>
<evidence type="ECO:0000313" key="4">
    <source>
        <dbReference type="Proteomes" id="UP001167796"/>
    </source>
</evidence>
<name>A0ABT9A9A8_9BACT</name>
<evidence type="ECO:0000256" key="1">
    <source>
        <dbReference type="SAM" id="MobiDB-lite"/>
    </source>
</evidence>
<comment type="caution">
    <text evidence="3">The sequence shown here is derived from an EMBL/GenBank/DDBJ whole genome shotgun (WGS) entry which is preliminary data.</text>
</comment>
<keyword evidence="4" id="KW-1185">Reference proteome</keyword>
<dbReference type="Proteomes" id="UP001167796">
    <property type="component" value="Unassembled WGS sequence"/>
</dbReference>
<dbReference type="RefSeq" id="WP_305011110.1">
    <property type="nucleotide sequence ID" value="NZ_JAUQSX010000004.1"/>
</dbReference>
<evidence type="ECO:0000256" key="2">
    <source>
        <dbReference type="SAM" id="SignalP"/>
    </source>
</evidence>
<organism evidence="3 4">
    <name type="scientific">Hymenobacter mellowenesis</name>
    <dbReference type="NCBI Taxonomy" id="3063995"/>
    <lineage>
        <taxon>Bacteria</taxon>
        <taxon>Pseudomonadati</taxon>
        <taxon>Bacteroidota</taxon>
        <taxon>Cytophagia</taxon>
        <taxon>Cytophagales</taxon>
        <taxon>Hymenobacteraceae</taxon>
        <taxon>Hymenobacter</taxon>
    </lineage>
</organism>
<reference evidence="3" key="1">
    <citation type="submission" date="2023-07" db="EMBL/GenBank/DDBJ databases">
        <authorList>
            <person name="Kim M.K."/>
        </authorList>
    </citation>
    <scope>NUCLEOTIDE SEQUENCE</scope>
    <source>
        <strain evidence="3">M29</strain>
    </source>
</reference>
<feature type="chain" id="PRO_5046784239" evidence="2">
    <location>
        <begin position="37"/>
        <end position="233"/>
    </location>
</feature>
<dbReference type="InterPro" id="IPR008969">
    <property type="entry name" value="CarboxyPept-like_regulatory"/>
</dbReference>
<dbReference type="Gene3D" id="2.60.40.1120">
    <property type="entry name" value="Carboxypeptidase-like, regulatory domain"/>
    <property type="match status" value="1"/>
</dbReference>
<gene>
    <name evidence="3" type="ORF">Q5H92_08640</name>
</gene>
<protein>
    <submittedName>
        <fullName evidence="3">Carboxypeptidase-like regulatory domain-containing protein</fullName>
    </submittedName>
</protein>